<proteinExistence type="predicted"/>
<evidence type="ECO:0000313" key="3">
    <source>
        <dbReference type="Proteomes" id="UP000824230"/>
    </source>
</evidence>
<comment type="caution">
    <text evidence="2">The sequence shown here is derived from an EMBL/GenBank/DDBJ whole genome shotgun (WGS) entry which is preliminary data.</text>
</comment>
<reference evidence="2" key="2">
    <citation type="submission" date="2021-04" db="EMBL/GenBank/DDBJ databases">
        <authorList>
            <person name="Gilroy R."/>
        </authorList>
    </citation>
    <scope>NUCLEOTIDE SEQUENCE</scope>
    <source>
        <strain evidence="2">ChiHjej12B11-1927</strain>
    </source>
</reference>
<evidence type="ECO:0000256" key="1">
    <source>
        <dbReference type="SAM" id="MobiDB-lite"/>
    </source>
</evidence>
<name>A0A9D2AMV7_9FIRM</name>
<organism evidence="2 3">
    <name type="scientific">Candidatus Blautia pullistercoris</name>
    <dbReference type="NCBI Taxonomy" id="2838499"/>
    <lineage>
        <taxon>Bacteria</taxon>
        <taxon>Bacillati</taxon>
        <taxon>Bacillota</taxon>
        <taxon>Clostridia</taxon>
        <taxon>Lachnospirales</taxon>
        <taxon>Lachnospiraceae</taxon>
        <taxon>Blautia</taxon>
    </lineage>
</organism>
<gene>
    <name evidence="2" type="ORF">H9738_10905</name>
</gene>
<feature type="region of interest" description="Disordered" evidence="1">
    <location>
        <begin position="125"/>
        <end position="144"/>
    </location>
</feature>
<evidence type="ECO:0008006" key="4">
    <source>
        <dbReference type="Google" id="ProtNLM"/>
    </source>
</evidence>
<dbReference type="AlphaFoldDB" id="A0A9D2AMV7"/>
<dbReference type="Proteomes" id="UP000824230">
    <property type="component" value="Unassembled WGS sequence"/>
</dbReference>
<accession>A0A9D2AMV7</accession>
<feature type="compositionally biased region" description="Basic and acidic residues" evidence="1">
    <location>
        <begin position="125"/>
        <end position="137"/>
    </location>
</feature>
<dbReference type="EMBL" id="DXFG01000235">
    <property type="protein sequence ID" value="HIX38358.1"/>
    <property type="molecule type" value="Genomic_DNA"/>
</dbReference>
<sequence length="144" mass="15485">MGNFGKKLLGAGALGAAAGAAVYYFVKKKNEDPDLQEEFADFQDNIKETAASAVNVASRLKDAVEKSVDSAVSKVKEHTDDFVDDDIFEEEDSFSSTVAEAAKEVKEAGEEVAAETAEAVEKAAEKVEETAENIKETIEEEKES</sequence>
<reference evidence="2" key="1">
    <citation type="journal article" date="2021" name="PeerJ">
        <title>Extensive microbial diversity within the chicken gut microbiome revealed by metagenomics and culture.</title>
        <authorList>
            <person name="Gilroy R."/>
            <person name="Ravi A."/>
            <person name="Getino M."/>
            <person name="Pursley I."/>
            <person name="Horton D.L."/>
            <person name="Alikhan N.F."/>
            <person name="Baker D."/>
            <person name="Gharbi K."/>
            <person name="Hall N."/>
            <person name="Watson M."/>
            <person name="Adriaenssens E.M."/>
            <person name="Foster-Nyarko E."/>
            <person name="Jarju S."/>
            <person name="Secka A."/>
            <person name="Antonio M."/>
            <person name="Oren A."/>
            <person name="Chaudhuri R.R."/>
            <person name="La Ragione R."/>
            <person name="Hildebrand F."/>
            <person name="Pallen M.J."/>
        </authorList>
    </citation>
    <scope>NUCLEOTIDE SEQUENCE</scope>
    <source>
        <strain evidence="2">ChiHjej12B11-1927</strain>
    </source>
</reference>
<dbReference type="Gene3D" id="1.20.120.20">
    <property type="entry name" value="Apolipoprotein"/>
    <property type="match status" value="1"/>
</dbReference>
<evidence type="ECO:0000313" key="2">
    <source>
        <dbReference type="EMBL" id="HIX38358.1"/>
    </source>
</evidence>
<protein>
    <recommendedName>
        <fullName evidence="4">YtxH domain-containing protein</fullName>
    </recommendedName>
</protein>